<dbReference type="PROSITE" id="PS51257">
    <property type="entry name" value="PROKAR_LIPOPROTEIN"/>
    <property type="match status" value="1"/>
</dbReference>
<protein>
    <submittedName>
        <fullName evidence="3">Protease complex subunit PrcB family protein</fullName>
    </submittedName>
</protein>
<dbReference type="Pfam" id="PF14343">
    <property type="entry name" value="PrcB_C"/>
    <property type="match status" value="1"/>
</dbReference>
<gene>
    <name evidence="3" type="ORF">H7U36_10805</name>
</gene>
<name>A0ABS2EAC8_9FIRM</name>
<dbReference type="GO" id="GO:0008233">
    <property type="term" value="F:peptidase activity"/>
    <property type="evidence" value="ECO:0007669"/>
    <property type="project" value="UniProtKB-KW"/>
</dbReference>
<evidence type="ECO:0000259" key="2">
    <source>
        <dbReference type="Pfam" id="PF14343"/>
    </source>
</evidence>
<accession>A0ABS2EAC8</accession>
<feature type="domain" description="PrcB C-terminal" evidence="2">
    <location>
        <begin position="69"/>
        <end position="123"/>
    </location>
</feature>
<keyword evidence="4" id="KW-1185">Reference proteome</keyword>
<evidence type="ECO:0000313" key="4">
    <source>
        <dbReference type="Proteomes" id="UP000716906"/>
    </source>
</evidence>
<evidence type="ECO:0000256" key="1">
    <source>
        <dbReference type="SAM" id="SignalP"/>
    </source>
</evidence>
<feature type="signal peptide" evidence="1">
    <location>
        <begin position="1"/>
        <end position="24"/>
    </location>
</feature>
<dbReference type="Proteomes" id="UP000716906">
    <property type="component" value="Unassembled WGS sequence"/>
</dbReference>
<dbReference type="RefSeq" id="WP_052084034.1">
    <property type="nucleotide sequence ID" value="NZ_JACLYY010000010.1"/>
</dbReference>
<organism evidence="3 4">
    <name type="scientific">Faecalicatena fissicatena</name>
    <dbReference type="NCBI Taxonomy" id="290055"/>
    <lineage>
        <taxon>Bacteria</taxon>
        <taxon>Bacillati</taxon>
        <taxon>Bacillota</taxon>
        <taxon>Clostridia</taxon>
        <taxon>Lachnospirales</taxon>
        <taxon>Lachnospiraceae</taxon>
        <taxon>Faecalicatena</taxon>
    </lineage>
</organism>
<dbReference type="GO" id="GO:0006508">
    <property type="term" value="P:proteolysis"/>
    <property type="evidence" value="ECO:0007669"/>
    <property type="project" value="UniProtKB-KW"/>
</dbReference>
<keyword evidence="3" id="KW-0645">Protease</keyword>
<keyword evidence="1" id="KW-0732">Signal</keyword>
<comment type="caution">
    <text evidence="3">The sequence shown here is derived from an EMBL/GenBank/DDBJ whole genome shotgun (WGS) entry which is preliminary data.</text>
</comment>
<proteinExistence type="predicted"/>
<keyword evidence="3" id="KW-0378">Hydrolase</keyword>
<dbReference type="InterPro" id="IPR025748">
    <property type="entry name" value="PrcB_C_dom"/>
</dbReference>
<reference evidence="3 4" key="1">
    <citation type="journal article" date="2021" name="Sci. Rep.">
        <title>The distribution of antibiotic resistance genes in chicken gut microbiota commensals.</title>
        <authorList>
            <person name="Juricova H."/>
            <person name="Matiasovicova J."/>
            <person name="Kubasova T."/>
            <person name="Cejkova D."/>
            <person name="Rychlik I."/>
        </authorList>
    </citation>
    <scope>NUCLEOTIDE SEQUENCE [LARGE SCALE GENOMIC DNA]</scope>
    <source>
        <strain evidence="3 4">An773</strain>
    </source>
</reference>
<evidence type="ECO:0000313" key="3">
    <source>
        <dbReference type="EMBL" id="MBM6738583.1"/>
    </source>
</evidence>
<dbReference type="EMBL" id="JACLYY010000010">
    <property type="protein sequence ID" value="MBM6738583.1"/>
    <property type="molecule type" value="Genomic_DNA"/>
</dbReference>
<feature type="chain" id="PRO_5046227689" evidence="1">
    <location>
        <begin position="25"/>
        <end position="136"/>
    </location>
</feature>
<sequence length="136" mass="15124">MKGRRILCIFAVAALLLSGCGARRADMDKKGDLEYETACGPDLPETLRQKIEEEKAEPFLAAYGDGQRLYIALGYGEQESAGYSIQIEEVYETEDAVFIRTCLTGPDEGEEVAQEADCPWTALATGYTEKRILWEM</sequence>